<evidence type="ECO:0000313" key="4">
    <source>
        <dbReference type="Proteomes" id="UP000070444"/>
    </source>
</evidence>
<sequence>MTSQTNHQRNLSKESTTSTSSTGKNWWNKTQNFFSKNKPTHQVTKSQEIFELPKIPPILKLNSECQLKLLSYLTVSQVLRLRCSSRELKRWTEREEVWCYTGAELELSELYRGHSYELSQFSFNKPNRYLSLFRTPNKWEEGGDEYDNYE</sequence>
<dbReference type="InterPro" id="IPR036047">
    <property type="entry name" value="F-box-like_dom_sf"/>
</dbReference>
<protein>
    <recommendedName>
        <fullName evidence="2">F-box domain-containing protein</fullName>
    </recommendedName>
</protein>
<feature type="non-terminal residue" evidence="3">
    <location>
        <position position="150"/>
    </location>
</feature>
<dbReference type="InterPro" id="IPR001810">
    <property type="entry name" value="F-box_dom"/>
</dbReference>
<reference evidence="3 4" key="1">
    <citation type="journal article" date="2015" name="Genome Biol. Evol.">
        <title>Phylogenomic analyses indicate that early fungi evolved digesting cell walls of algal ancestors of land plants.</title>
        <authorList>
            <person name="Chang Y."/>
            <person name="Wang S."/>
            <person name="Sekimoto S."/>
            <person name="Aerts A.L."/>
            <person name="Choi C."/>
            <person name="Clum A."/>
            <person name="LaButti K.M."/>
            <person name="Lindquist E.A."/>
            <person name="Yee Ngan C."/>
            <person name="Ohm R.A."/>
            <person name="Salamov A.A."/>
            <person name="Grigoriev I.V."/>
            <person name="Spatafora J.W."/>
            <person name="Berbee M.L."/>
        </authorList>
    </citation>
    <scope>NUCLEOTIDE SEQUENCE [LARGE SCALE GENOMIC DNA]</scope>
    <source>
        <strain evidence="3 4">NRRL 28638</strain>
    </source>
</reference>
<gene>
    <name evidence="3" type="ORF">CONCODRAFT_12523</name>
</gene>
<organism evidence="3 4">
    <name type="scientific">Conidiobolus coronatus (strain ATCC 28846 / CBS 209.66 / NRRL 28638)</name>
    <name type="common">Delacroixia coronata</name>
    <dbReference type="NCBI Taxonomy" id="796925"/>
    <lineage>
        <taxon>Eukaryota</taxon>
        <taxon>Fungi</taxon>
        <taxon>Fungi incertae sedis</taxon>
        <taxon>Zoopagomycota</taxon>
        <taxon>Entomophthoromycotina</taxon>
        <taxon>Entomophthoromycetes</taxon>
        <taxon>Entomophthorales</taxon>
        <taxon>Ancylistaceae</taxon>
        <taxon>Conidiobolus</taxon>
    </lineage>
</organism>
<name>A0A137NSP2_CONC2</name>
<dbReference type="AlphaFoldDB" id="A0A137NSP2"/>
<proteinExistence type="predicted"/>
<evidence type="ECO:0000313" key="3">
    <source>
        <dbReference type="EMBL" id="KXN65789.1"/>
    </source>
</evidence>
<dbReference type="Proteomes" id="UP000070444">
    <property type="component" value="Unassembled WGS sequence"/>
</dbReference>
<dbReference type="SUPFAM" id="SSF81383">
    <property type="entry name" value="F-box domain"/>
    <property type="match status" value="1"/>
</dbReference>
<feature type="domain" description="F-box" evidence="2">
    <location>
        <begin position="58"/>
        <end position="99"/>
    </location>
</feature>
<keyword evidence="4" id="KW-1185">Reference proteome</keyword>
<evidence type="ECO:0000259" key="2">
    <source>
        <dbReference type="Pfam" id="PF00646"/>
    </source>
</evidence>
<evidence type="ECO:0000256" key="1">
    <source>
        <dbReference type="SAM" id="MobiDB-lite"/>
    </source>
</evidence>
<feature type="region of interest" description="Disordered" evidence="1">
    <location>
        <begin position="1"/>
        <end position="24"/>
    </location>
</feature>
<dbReference type="EMBL" id="KQ964816">
    <property type="protein sequence ID" value="KXN65789.1"/>
    <property type="molecule type" value="Genomic_DNA"/>
</dbReference>
<accession>A0A137NSP2</accession>
<dbReference type="Pfam" id="PF00646">
    <property type="entry name" value="F-box"/>
    <property type="match status" value="1"/>
</dbReference>